<proteinExistence type="inferred from homology"/>
<dbReference type="EMBL" id="NEXE01000129">
    <property type="protein sequence ID" value="PSN88187.1"/>
    <property type="molecule type" value="Genomic_DNA"/>
</dbReference>
<dbReference type="InterPro" id="IPR000077">
    <property type="entry name" value="Ribosomal_eL39"/>
</dbReference>
<comment type="caution">
    <text evidence="5">The sequence shown here is derived from an EMBL/GenBank/DDBJ whole genome shotgun (WGS) entry which is preliminary data.</text>
</comment>
<organism evidence="5 6">
    <name type="scientific">Candidatus Marsarchaeota G2 archaeon OSP_D</name>
    <dbReference type="NCBI Taxonomy" id="1978157"/>
    <lineage>
        <taxon>Archaea</taxon>
        <taxon>Candidatus Marsarchaeota</taxon>
        <taxon>Candidatus Marsarchaeota group 2</taxon>
    </lineage>
</organism>
<evidence type="ECO:0000313" key="5">
    <source>
        <dbReference type="EMBL" id="PSN88187.1"/>
    </source>
</evidence>
<keyword evidence="3 4" id="KW-0687">Ribonucleoprotein</keyword>
<reference evidence="5 6" key="1">
    <citation type="submission" date="2017-04" db="EMBL/GenBank/DDBJ databases">
        <title>Novel microbial lineages endemic to geothermal iron-oxide mats fill important gaps in the evolutionary history of Archaea.</title>
        <authorList>
            <person name="Jay Z.J."/>
            <person name="Beam J.P."/>
            <person name="Dlakic M."/>
            <person name="Rusch D.B."/>
            <person name="Kozubal M.A."/>
            <person name="Inskeep W.P."/>
        </authorList>
    </citation>
    <scope>NUCLEOTIDE SEQUENCE [LARGE SCALE GENOMIC DNA]</scope>
    <source>
        <strain evidence="5">OSP_D</strain>
    </source>
</reference>
<dbReference type="Proteomes" id="UP000240322">
    <property type="component" value="Unassembled WGS sequence"/>
</dbReference>
<evidence type="ECO:0000313" key="6">
    <source>
        <dbReference type="Proteomes" id="UP000240322"/>
    </source>
</evidence>
<protein>
    <recommendedName>
        <fullName evidence="4">Large ribosomal subunit protein eL39</fullName>
    </recommendedName>
</protein>
<evidence type="ECO:0000256" key="1">
    <source>
        <dbReference type="ARBA" id="ARBA00009339"/>
    </source>
</evidence>
<dbReference type="InterPro" id="IPR023626">
    <property type="entry name" value="Ribosomal_eL39_dom_sf"/>
</dbReference>
<evidence type="ECO:0000256" key="4">
    <source>
        <dbReference type="HAMAP-Rule" id="MF_00629"/>
    </source>
</evidence>
<dbReference type="GO" id="GO:1990904">
    <property type="term" value="C:ribonucleoprotein complex"/>
    <property type="evidence" value="ECO:0007669"/>
    <property type="project" value="UniProtKB-KW"/>
</dbReference>
<dbReference type="GO" id="GO:0006412">
    <property type="term" value="P:translation"/>
    <property type="evidence" value="ECO:0007669"/>
    <property type="project" value="UniProtKB-UniRule"/>
</dbReference>
<evidence type="ECO:0000256" key="3">
    <source>
        <dbReference type="ARBA" id="ARBA00023274"/>
    </source>
</evidence>
<accession>A0A2R6AP79</accession>
<comment type="similarity">
    <text evidence="1 4">Belongs to the eukaryotic ribosomal protein eL39 family.</text>
</comment>
<name>A0A2R6AP79_9ARCH</name>
<dbReference type="Gene3D" id="1.10.1620.10">
    <property type="entry name" value="Ribosomal protein L39e"/>
    <property type="match status" value="1"/>
</dbReference>
<gene>
    <name evidence="4 5" type="primary">rpl39e</name>
    <name evidence="5" type="ORF">B9Q03_09535</name>
</gene>
<dbReference type="AlphaFoldDB" id="A0A2R6AP79"/>
<keyword evidence="2 4" id="KW-0689">Ribosomal protein</keyword>
<dbReference type="GO" id="GO:0005840">
    <property type="term" value="C:ribosome"/>
    <property type="evidence" value="ECO:0007669"/>
    <property type="project" value="UniProtKB-KW"/>
</dbReference>
<dbReference type="HAMAP" id="MF_00629">
    <property type="entry name" value="Ribosomal_eL39"/>
    <property type="match status" value="1"/>
</dbReference>
<dbReference type="Pfam" id="PF00832">
    <property type="entry name" value="Ribosomal_L39"/>
    <property type="match status" value="1"/>
</dbReference>
<sequence length="51" mass="6043">MARFKPRGRKVRLGAANKRNGNVPVWVVLRTGSKLKRNEKRKNWSERRLKV</sequence>
<evidence type="ECO:0000256" key="2">
    <source>
        <dbReference type="ARBA" id="ARBA00022980"/>
    </source>
</evidence>
<dbReference type="SUPFAM" id="SSF48662">
    <property type="entry name" value="Ribosomal protein L39e"/>
    <property type="match status" value="1"/>
</dbReference>
<dbReference type="GO" id="GO:0003735">
    <property type="term" value="F:structural constituent of ribosome"/>
    <property type="evidence" value="ECO:0007669"/>
    <property type="project" value="InterPro"/>
</dbReference>